<reference evidence="2 3" key="1">
    <citation type="submission" date="2015-09" db="EMBL/GenBank/DDBJ databases">
        <title>Draft genome of a European isolate of the apple canker pathogen Neonectria ditissima.</title>
        <authorList>
            <person name="Gomez-Cortecero A."/>
            <person name="Harrison R.J."/>
            <person name="Armitage A.D."/>
        </authorList>
    </citation>
    <scope>NUCLEOTIDE SEQUENCE [LARGE SCALE GENOMIC DNA]</scope>
    <source>
        <strain evidence="2 3">R09/05</strain>
    </source>
</reference>
<sequence length="249" mass="27724">MDVAKYAVGPESYYMLSQAQISDFFSSNASGTRDQCSDLAAELLGGPVSATPIQGGNSYTVERKEVCKVVQFRSSQLDMARLGLVQQVYLDFVPRCVYHGSLGFLHVYVWNRVPGPAFCRVRRQMIALDIGVDQRLRQTVQDFASIIRFFALAWIKRPTLEPLPLGLQEEYAAILDNISLTLPDSLRPTIDMVRQNLHPLFRPDFPIALQHGDILENNIHVEEATGHITGVVDWSDAFLAPFGLSLGGI</sequence>
<dbReference type="InterPro" id="IPR002575">
    <property type="entry name" value="Aminoglycoside_PTrfase"/>
</dbReference>
<protein>
    <recommendedName>
        <fullName evidence="1">Aminoglycoside phosphotransferase domain-containing protein</fullName>
    </recommendedName>
</protein>
<dbReference type="STRING" id="78410.A0A0P7B6T2"/>
<accession>A0A0P7B6T2</accession>
<dbReference type="Pfam" id="PF01636">
    <property type="entry name" value="APH"/>
    <property type="match status" value="1"/>
</dbReference>
<keyword evidence="3" id="KW-1185">Reference proteome</keyword>
<dbReference type="AlphaFoldDB" id="A0A0P7B6T2"/>
<dbReference type="SUPFAM" id="SSF56112">
    <property type="entry name" value="Protein kinase-like (PK-like)"/>
    <property type="match status" value="1"/>
</dbReference>
<evidence type="ECO:0000259" key="1">
    <source>
        <dbReference type="Pfam" id="PF01636"/>
    </source>
</evidence>
<feature type="domain" description="Aminoglycoside phosphotransferase" evidence="1">
    <location>
        <begin position="149"/>
        <end position="242"/>
    </location>
</feature>
<dbReference type="InterPro" id="IPR011009">
    <property type="entry name" value="Kinase-like_dom_sf"/>
</dbReference>
<dbReference type="Proteomes" id="UP000050424">
    <property type="component" value="Unassembled WGS sequence"/>
</dbReference>
<dbReference type="Gene3D" id="3.90.1200.10">
    <property type="match status" value="1"/>
</dbReference>
<comment type="caution">
    <text evidence="2">The sequence shown here is derived from an EMBL/GenBank/DDBJ whole genome shotgun (WGS) entry which is preliminary data.</text>
</comment>
<dbReference type="EMBL" id="LKCW01000051">
    <property type="protein sequence ID" value="KPM42263.1"/>
    <property type="molecule type" value="Genomic_DNA"/>
</dbReference>
<proteinExistence type="predicted"/>
<evidence type="ECO:0000313" key="2">
    <source>
        <dbReference type="EMBL" id="KPM42263.1"/>
    </source>
</evidence>
<organism evidence="2 3">
    <name type="scientific">Neonectria ditissima</name>
    <dbReference type="NCBI Taxonomy" id="78410"/>
    <lineage>
        <taxon>Eukaryota</taxon>
        <taxon>Fungi</taxon>
        <taxon>Dikarya</taxon>
        <taxon>Ascomycota</taxon>
        <taxon>Pezizomycotina</taxon>
        <taxon>Sordariomycetes</taxon>
        <taxon>Hypocreomycetidae</taxon>
        <taxon>Hypocreales</taxon>
        <taxon>Nectriaceae</taxon>
        <taxon>Neonectria</taxon>
    </lineage>
</organism>
<gene>
    <name evidence="2" type="ORF">AK830_g4295</name>
</gene>
<evidence type="ECO:0000313" key="3">
    <source>
        <dbReference type="Proteomes" id="UP000050424"/>
    </source>
</evidence>
<name>A0A0P7B6T2_9HYPO</name>
<dbReference type="OrthoDB" id="5598852at2759"/>